<dbReference type="Pfam" id="PF07675">
    <property type="entry name" value="Cleaved_Adhesin"/>
    <property type="match status" value="2"/>
</dbReference>
<keyword evidence="5 6" id="KW-0720">Serine protease</keyword>
<accession>A0A1S7DV52</accession>
<reference evidence="9 10" key="1">
    <citation type="submission" date="2015-06" db="EMBL/GenBank/DDBJ databases">
        <title>R. anatipestifer strain HXb2 is the most virulent strain so far, and the genome sequence would help us uncover the pathogenesis.</title>
        <authorList>
            <person name="Hu Q."/>
            <person name="Qi J."/>
            <person name="Bo H."/>
            <person name="Liu G."/>
            <person name="Tao M."/>
            <person name="Ding Y."/>
            <person name="Xue Y."/>
        </authorList>
    </citation>
    <scope>NUCLEOTIDE SEQUENCE [LARGE SCALE GENOMIC DNA]</scope>
    <source>
        <strain evidence="9 10">HXb2</strain>
    </source>
</reference>
<dbReference type="Pfam" id="PF18911">
    <property type="entry name" value="PKD_4"/>
    <property type="match status" value="1"/>
</dbReference>
<dbReference type="InterPro" id="IPR023828">
    <property type="entry name" value="Peptidase_S8_Ser-AS"/>
</dbReference>
<feature type="domain" description="PKD" evidence="8">
    <location>
        <begin position="917"/>
        <end position="981"/>
    </location>
</feature>
<dbReference type="SUPFAM" id="SSF49785">
    <property type="entry name" value="Galactose-binding domain-like"/>
    <property type="match status" value="2"/>
</dbReference>
<dbReference type="PROSITE" id="PS00138">
    <property type="entry name" value="SUBTILASE_SER"/>
    <property type="match status" value="1"/>
</dbReference>
<dbReference type="PRINTS" id="PR00723">
    <property type="entry name" value="SUBTILISIN"/>
</dbReference>
<dbReference type="InterPro" id="IPR026444">
    <property type="entry name" value="Secre_tail"/>
</dbReference>
<dbReference type="InterPro" id="IPR000209">
    <property type="entry name" value="Peptidase_S8/S53_dom"/>
</dbReference>
<dbReference type="EMBL" id="CP011859">
    <property type="protein sequence ID" value="AQY22948.1"/>
    <property type="molecule type" value="Genomic_DNA"/>
</dbReference>
<dbReference type="PROSITE" id="PS51892">
    <property type="entry name" value="SUBTILASE"/>
    <property type="match status" value="1"/>
</dbReference>
<evidence type="ECO:0000256" key="4">
    <source>
        <dbReference type="ARBA" id="ARBA00022801"/>
    </source>
</evidence>
<protein>
    <submittedName>
        <fullName evidence="9">Hemagglutinin A</fullName>
    </submittedName>
</protein>
<feature type="active site" description="Charge relay system" evidence="6">
    <location>
        <position position="132"/>
    </location>
</feature>
<feature type="domain" description="PKD" evidence="8">
    <location>
        <begin position="981"/>
        <end position="1069"/>
    </location>
</feature>
<keyword evidence="2 6" id="KW-0645">Protease</keyword>
<evidence type="ECO:0000256" key="2">
    <source>
        <dbReference type="ARBA" id="ARBA00022670"/>
    </source>
</evidence>
<dbReference type="InterPro" id="IPR050131">
    <property type="entry name" value="Peptidase_S8_subtilisin-like"/>
</dbReference>
<evidence type="ECO:0000256" key="1">
    <source>
        <dbReference type="ARBA" id="ARBA00011073"/>
    </source>
</evidence>
<name>A0A1S7DV52_RIEAN</name>
<feature type="active site" description="Charge relay system" evidence="6">
    <location>
        <position position="159"/>
    </location>
</feature>
<dbReference type="SUPFAM" id="SSF52743">
    <property type="entry name" value="Subtilisin-like"/>
    <property type="match status" value="1"/>
</dbReference>
<dbReference type="Gene3D" id="2.60.120.200">
    <property type="match status" value="2"/>
</dbReference>
<evidence type="ECO:0000256" key="6">
    <source>
        <dbReference type="PROSITE-ProRule" id="PRU01240"/>
    </source>
</evidence>
<dbReference type="Gene3D" id="2.60.40.10">
    <property type="entry name" value="Immunoglobulins"/>
    <property type="match status" value="3"/>
</dbReference>
<dbReference type="RefSeq" id="WP_154021935.1">
    <property type="nucleotide sequence ID" value="NZ_CP011859.1"/>
</dbReference>
<evidence type="ECO:0000256" key="5">
    <source>
        <dbReference type="ARBA" id="ARBA00022825"/>
    </source>
</evidence>
<dbReference type="PANTHER" id="PTHR43806:SF11">
    <property type="entry name" value="CEREVISIN-RELATED"/>
    <property type="match status" value="1"/>
</dbReference>
<evidence type="ECO:0000256" key="3">
    <source>
        <dbReference type="ARBA" id="ARBA00022729"/>
    </source>
</evidence>
<dbReference type="InterPro" id="IPR008979">
    <property type="entry name" value="Galactose-bd-like_sf"/>
</dbReference>
<dbReference type="InterPro" id="IPR022409">
    <property type="entry name" value="PKD/Chitinase_dom"/>
</dbReference>
<dbReference type="InterPro" id="IPR000601">
    <property type="entry name" value="PKD_dom"/>
</dbReference>
<dbReference type="PANTHER" id="PTHR43806">
    <property type="entry name" value="PEPTIDASE S8"/>
    <property type="match status" value="1"/>
</dbReference>
<evidence type="ECO:0000256" key="7">
    <source>
        <dbReference type="SAM" id="SignalP"/>
    </source>
</evidence>
<dbReference type="Pfam" id="PF00082">
    <property type="entry name" value="Peptidase_S8"/>
    <property type="match status" value="1"/>
</dbReference>
<dbReference type="InterPro" id="IPR015500">
    <property type="entry name" value="Peptidase_S8_subtilisin-rel"/>
</dbReference>
<dbReference type="Gene3D" id="3.40.50.200">
    <property type="entry name" value="Peptidase S8/S53 domain"/>
    <property type="match status" value="1"/>
</dbReference>
<dbReference type="InterPro" id="IPR036852">
    <property type="entry name" value="Peptidase_S8/S53_dom_sf"/>
</dbReference>
<dbReference type="SMART" id="SM00089">
    <property type="entry name" value="PKD"/>
    <property type="match status" value="2"/>
</dbReference>
<feature type="signal peptide" evidence="7">
    <location>
        <begin position="1"/>
        <end position="27"/>
    </location>
</feature>
<dbReference type="Gene3D" id="2.60.120.380">
    <property type="match status" value="1"/>
</dbReference>
<evidence type="ECO:0000313" key="9">
    <source>
        <dbReference type="EMBL" id="AQY22948.1"/>
    </source>
</evidence>
<feature type="chain" id="PRO_5012751925" evidence="7">
    <location>
        <begin position="28"/>
        <end position="1475"/>
    </location>
</feature>
<dbReference type="InterPro" id="IPR013783">
    <property type="entry name" value="Ig-like_fold"/>
</dbReference>
<dbReference type="Proteomes" id="UP000189883">
    <property type="component" value="Chromosome"/>
</dbReference>
<dbReference type="PROSITE" id="PS50093">
    <property type="entry name" value="PKD"/>
    <property type="match status" value="2"/>
</dbReference>
<proteinExistence type="inferred from homology"/>
<dbReference type="Pfam" id="PF18962">
    <property type="entry name" value="Por_Secre_tail"/>
    <property type="match status" value="1"/>
</dbReference>
<evidence type="ECO:0000259" key="8">
    <source>
        <dbReference type="PROSITE" id="PS50093"/>
    </source>
</evidence>
<evidence type="ECO:0000313" key="10">
    <source>
        <dbReference type="Proteomes" id="UP000189883"/>
    </source>
</evidence>
<dbReference type="InterPro" id="IPR034058">
    <property type="entry name" value="TagA/B/C/D_pept_dom"/>
</dbReference>
<dbReference type="InterPro" id="IPR011628">
    <property type="entry name" value="Cleaved_adhesin"/>
</dbReference>
<organism evidence="9 10">
    <name type="scientific">Riemerella anatipestifer</name>
    <name type="common">Moraxella anatipestifer</name>
    <dbReference type="NCBI Taxonomy" id="34085"/>
    <lineage>
        <taxon>Bacteria</taxon>
        <taxon>Pseudomonadati</taxon>
        <taxon>Bacteroidota</taxon>
        <taxon>Flavobacteriia</taxon>
        <taxon>Flavobacteriales</taxon>
        <taxon>Weeksellaceae</taxon>
        <taxon>Riemerella</taxon>
    </lineage>
</organism>
<dbReference type="CDD" id="cd00146">
    <property type="entry name" value="PKD"/>
    <property type="match status" value="2"/>
</dbReference>
<dbReference type="CDD" id="cd04842">
    <property type="entry name" value="Peptidases_S8_Kp43_protease"/>
    <property type="match status" value="1"/>
</dbReference>
<comment type="similarity">
    <text evidence="1 6">Belongs to the peptidase S8 family.</text>
</comment>
<dbReference type="SUPFAM" id="SSF49299">
    <property type="entry name" value="PKD domain"/>
    <property type="match status" value="2"/>
</dbReference>
<dbReference type="InterPro" id="IPR035986">
    <property type="entry name" value="PKD_dom_sf"/>
</dbReference>
<dbReference type="GO" id="GO:0006508">
    <property type="term" value="P:proteolysis"/>
    <property type="evidence" value="ECO:0007669"/>
    <property type="project" value="UniProtKB-KW"/>
</dbReference>
<keyword evidence="3 7" id="KW-0732">Signal</keyword>
<dbReference type="GO" id="GO:0004252">
    <property type="term" value="F:serine-type endopeptidase activity"/>
    <property type="evidence" value="ECO:0007669"/>
    <property type="project" value="UniProtKB-UniRule"/>
</dbReference>
<sequence>MKKSILRTENLLPIAASFLLLPNFVFAQNAEQVKKIRESSNLKQLNVLQKGFGKSTLSVKELQTKAKSLKIPFEGESNGRYYQLRGFDKNGRPLYYISYNTGAAEGTGTNKLHPEAGVFNLEGSGMKIHEWDGGGVRTSHQEFGGRVAQKDVPLSSSEHATHVAGTMVASGVDISAKGMAPKATLDAYDWNNDEDEMIAAATAGAILSNHSYGYIGGFSWGDWSGNQGWHWFGSDDDTEFKGYGKYATPDRDWDLIALNAPFYLPVKAAGNPRGDGPAAGETHYVRNSSGQWVSSNKVRQRNGGNNGFDCVLYGSTGKNLLVVGAAQKISGGYKSPADVRMASFSAFGPTDDGRIKPDISGVGVGLKSTVSDGDTAYGTMSGTSMASPNVTGSLLLLQEHYYKKFNAHMKSATLKALAIATANEAGEAPGPDYASGWGLLNVFDAAKAISLKDKYALIEEKSLQNGATEEIQVVASGTEPLKVTIAWTDPVPTTLPSFNTLNDRTKVLVNDLDVRVIKDGAEELPWRLNPDNPASPAIKADNDVDNVEQVVIDNPVPGATYTIKVSHKGTLKKNNVTTGANNTTVVTLVDTDSQDYGIVVTGINNGVTKDLTVTAVDVKVSPVEYSSATPVEFKVTNKGTEVATDAKVIYKLLNKDSNNQEVTQGEISVPSLNPGETTTVLQNIDLSKSFVNYTIVAEVIYAGDEIELNNKANAEVYGIIADLTPDLSSYEFGYEDDFAKSGWVSEDKDADGRTWRKYDDASLAYEGNSFALNFPGNKTNVNDWLFSNPLRLKKDVLYRVTFYARKFRTSAENISIFLGSTNSSTSMTSEIAPKVEALGAYNKYSYEFSVDSDQIAYMGFNHKTMGDAQSYAFAMDNVKFEYAENKPNVDFAASKLNPNSFETVSLTNNTVTASTLPINSWEWSFSPNTVSFVESTSSASKEPKVVFNQEGVYAITLKATNAKGEGELTKETYVTVKNTATVADFTVNSQSIYSGEAVVFTNTSTGNPKPTEYKWTITPSDGVEYVGGTTDTSENPNVKFSKGGKYKVALTATSPYNSNTLEKDNYISVIGIHNDVENLTHSFDENTKNLTLKWDRPDMTPMYSEGFENAGNMPADMTIIDGNSDNKIWTASSFFKNNGEYGVRSYSWYVAGGAVDVDDYLVTPKLRKGAEVLKYAIKHPWAERYDIYIVEAPASGQAPTVEEIKAGHKIHTSEATEKIPAFVTKEFNIKQYADKDFFVVFHHRTVKADNAFYVALDDIEVGYDNSPSGKSGSNALTEKKSVTSSDLDFKKVLLDGQKLVSEDMLREDANKTNNVSNSKITFGITTLPHLVGYEVVKDGTSVSNIDDYNTRLYNETMTKNGTYTYDVYALYSDGAKSNKQTVVVDITTLSTSDVNANGGLKVYTNPSNGYFVVEAANTVSSLKAGVYDMSGKQILSNEYKGNKFELNLTQNPKGVYILNLIDDKGVKHNVKLMVK</sequence>
<keyword evidence="4 6" id="KW-0378">Hydrolase</keyword>
<feature type="active site" description="Charge relay system" evidence="6">
    <location>
        <position position="384"/>
    </location>
</feature>
<gene>
    <name evidence="9" type="primary">hagA</name>
    <name evidence="9" type="ORF">AB406_2007</name>
</gene>
<dbReference type="NCBIfam" id="TIGR04183">
    <property type="entry name" value="Por_Secre_tail"/>
    <property type="match status" value="1"/>
</dbReference>